<dbReference type="InterPro" id="IPR023374">
    <property type="entry name" value="AttH-like_dom_sf"/>
</dbReference>
<proteinExistence type="predicted"/>
<accession>A0A4R2NK36</accession>
<dbReference type="Pfam" id="PF17186">
    <property type="entry name" value="Lipocalin_9"/>
    <property type="match status" value="1"/>
</dbReference>
<dbReference type="RefSeq" id="WP_132604303.1">
    <property type="nucleotide sequence ID" value="NZ_NRRP01000012.1"/>
</dbReference>
<dbReference type="EMBL" id="SLXL01000009">
    <property type="protein sequence ID" value="TCP21811.1"/>
    <property type="molecule type" value="Genomic_DNA"/>
</dbReference>
<evidence type="ECO:0000313" key="3">
    <source>
        <dbReference type="EMBL" id="TCP21811.1"/>
    </source>
</evidence>
<feature type="signal peptide" evidence="1">
    <location>
        <begin position="1"/>
        <end position="19"/>
    </location>
</feature>
<reference evidence="3 4" key="1">
    <citation type="submission" date="2019-03" db="EMBL/GenBank/DDBJ databases">
        <title>Genomic Encyclopedia of Type Strains, Phase IV (KMG-IV): sequencing the most valuable type-strain genomes for metagenomic binning, comparative biology and taxonomic classification.</title>
        <authorList>
            <person name="Goeker M."/>
        </authorList>
    </citation>
    <scope>NUCLEOTIDE SEQUENCE [LARGE SCALE GENOMIC DNA]</scope>
    <source>
        <strain evidence="3 4">DSM 2781</strain>
    </source>
</reference>
<dbReference type="SUPFAM" id="SSF159245">
    <property type="entry name" value="AttH-like"/>
    <property type="match status" value="1"/>
</dbReference>
<dbReference type="Gene3D" id="2.40.370.10">
    <property type="entry name" value="AttH-like domain"/>
    <property type="match status" value="2"/>
</dbReference>
<dbReference type="Pfam" id="PF07143">
    <property type="entry name" value="CrtC"/>
    <property type="match status" value="1"/>
</dbReference>
<comment type="caution">
    <text evidence="3">The sequence shown here is derived from an EMBL/GenBank/DDBJ whole genome shotgun (WGS) entry which is preliminary data.</text>
</comment>
<protein>
    <submittedName>
        <fullName evidence="3">Putative secreted hydrolase</fullName>
    </submittedName>
</protein>
<gene>
    <name evidence="3" type="ORF">EV656_10963</name>
</gene>
<organism evidence="3 4">
    <name type="scientific">Rhodovulum adriaticum</name>
    <name type="common">Rhodopseudomonas adriatica</name>
    <dbReference type="NCBI Taxonomy" id="35804"/>
    <lineage>
        <taxon>Bacteria</taxon>
        <taxon>Pseudomonadati</taxon>
        <taxon>Pseudomonadota</taxon>
        <taxon>Alphaproteobacteria</taxon>
        <taxon>Rhodobacterales</taxon>
        <taxon>Paracoccaceae</taxon>
        <taxon>Rhodovulum</taxon>
    </lineage>
</organism>
<keyword evidence="1" id="KW-0732">Signal</keyword>
<evidence type="ECO:0000313" key="4">
    <source>
        <dbReference type="Proteomes" id="UP000295733"/>
    </source>
</evidence>
<dbReference type="PANTHER" id="PTHR38591">
    <property type="entry name" value="HYDROLASE"/>
    <property type="match status" value="1"/>
</dbReference>
<sequence>MNARLLILLGALLPLPALAQGFAGLGQTTNGYALPERGTALHFPDDHGAHPDFRIEWWYLTANLTGPDGTPYGIQWTLFRNALAPGDPGTGWSTAQAWMGHAALTDETGHRSAMRLARGGTGQAGVTAAPFTAWIDEWRMAGQAAQGDDPLSALSLSAQGADFAYDLDLSADGPLVLHGDAGFSVKAETGQASYYYSQPFYRVSGTLTLPGGAVPVTGQAWLDREWSSQPLAEGQDGWDWFSLHFEDGAKLMAFRLRGRDAGSAFRSGTWIAADGSATPLSPDALDMEPLAETRVAGRAIPTQWRLALPARGVDITVQALRDDAWMDTLVPYWEGPVRVTGSHPGTGYLEMTGYE</sequence>
<evidence type="ECO:0000256" key="1">
    <source>
        <dbReference type="SAM" id="SignalP"/>
    </source>
</evidence>
<name>A0A4R2NK36_RHOAD</name>
<dbReference type="AlphaFoldDB" id="A0A4R2NK36"/>
<evidence type="ECO:0000259" key="2">
    <source>
        <dbReference type="Pfam" id="PF07143"/>
    </source>
</evidence>
<dbReference type="GO" id="GO:0016787">
    <property type="term" value="F:hydrolase activity"/>
    <property type="evidence" value="ECO:0007669"/>
    <property type="project" value="UniProtKB-KW"/>
</dbReference>
<feature type="domain" description="AttH" evidence="2">
    <location>
        <begin position="55"/>
        <end position="228"/>
    </location>
</feature>
<keyword evidence="3" id="KW-0378">Hydrolase</keyword>
<dbReference type="Proteomes" id="UP000295733">
    <property type="component" value="Unassembled WGS sequence"/>
</dbReference>
<keyword evidence="4" id="KW-1185">Reference proteome</keyword>
<dbReference type="InterPro" id="IPR010791">
    <property type="entry name" value="AttH_dom"/>
</dbReference>
<dbReference type="OrthoDB" id="9770826at2"/>
<feature type="chain" id="PRO_5020375073" evidence="1">
    <location>
        <begin position="20"/>
        <end position="355"/>
    </location>
</feature>
<dbReference type="PANTHER" id="PTHR38591:SF1">
    <property type="entry name" value="BLL1000 PROTEIN"/>
    <property type="match status" value="1"/>
</dbReference>